<feature type="compositionally biased region" description="Gly residues" evidence="1">
    <location>
        <begin position="34"/>
        <end position="44"/>
    </location>
</feature>
<comment type="caution">
    <text evidence="2">The sequence shown here is derived from an EMBL/GenBank/DDBJ whole genome shotgun (WGS) entry which is preliminary data.</text>
</comment>
<feature type="region of interest" description="Disordered" evidence="1">
    <location>
        <begin position="330"/>
        <end position="406"/>
    </location>
</feature>
<name>A8MZR7_COPC7</name>
<evidence type="ECO:0000313" key="3">
    <source>
        <dbReference type="Proteomes" id="UP000001861"/>
    </source>
</evidence>
<dbReference type="EMBL" id="AACS02000001">
    <property type="protein sequence ID" value="EAU93679.2"/>
    <property type="molecule type" value="Genomic_DNA"/>
</dbReference>
<feature type="compositionally biased region" description="Low complexity" evidence="1">
    <location>
        <begin position="925"/>
        <end position="965"/>
    </location>
</feature>
<dbReference type="RefSeq" id="XP_001828129.2">
    <property type="nucleotide sequence ID" value="XM_001828077.2"/>
</dbReference>
<feature type="region of interest" description="Disordered" evidence="1">
    <location>
        <begin position="757"/>
        <end position="782"/>
    </location>
</feature>
<feature type="compositionally biased region" description="Low complexity" evidence="1">
    <location>
        <begin position="330"/>
        <end position="391"/>
    </location>
</feature>
<proteinExistence type="predicted"/>
<dbReference type="eggNOG" id="ENOG502SJDY">
    <property type="taxonomic scope" value="Eukaryota"/>
</dbReference>
<feature type="region of interest" description="Disordered" evidence="1">
    <location>
        <begin position="1"/>
        <end position="97"/>
    </location>
</feature>
<sequence>MAIVEEVLSPPPSSPQQQQQQRKKRAGKRSGSGTRSGGNGGGGASTPVGGQSGNSSSRLRKWFSISPGSKSGKTRVKRPSKRRSQAPVNEEEQLSSFSSTATRSYKSLFSRRPSTSSTTSTKKPFTPWLPPELWVLIFHHACSPSHPFLSSALIAPNEPLSFLEFPHSHSHLLNDYRRSMRSKATITYVCKLWHSIGQEVLYEFVWITRAREAALLAELLDRKAIRDVSADSTAAASSKGKGKGKNIVRHGHQLSDTTNFDYNNRGAYTYPWDTRGVGRHIRRLHIETNTLDRCAPQDLLMILDHAPLLQVYSDYQSIRRTTGFTIIAPASPSASASSSGNASSGLGLGSSRPSSRGSEGSSSSGSSSGSSLGSTIITSTSTFTSSSEASSHTTLPPPQQQESDQQVLSALLAHPARRTNLRRLSWTNYEYEPEDYEAGVRFYLRVVGPKLKAAKENLEFLELTLCAKDLRGMTGQGGTGGGFFESVLMGGGLGGPDVGGGITASSLTTLSASLTSTVTTTTISSSPSSSPSSFSSSSPLSRTLSRETLKSISAASPLVLPALRSLKVTLDNATFHVLSTWEMPSLRNLSVVSADFSYAGEGFKNFFEVHGAKIQQLELGHSTGAIEEFWLTANPNGGFNGANGNVNNANANGTNAGGGGNGNAGANGSANTGWTFGSTRVPLAEWCPNLSEFICSADAEWNWQNPDWIAPHVLLPAHPTLKFIGVRDMEKRILEALERVEYRDLVAVREGRGLVGLEDLDDDSDPSHSSPNANANAANAPHDDPFFMLQEQIGSLLRREAFPGLRYVRDLSPVSEVIRRTGRVSLSVLGGGGLGVGEDREEGEEGSVSGGGGGVLGSGSGSGSGGLGGGGAAAVPAPPQPSWGWWGWILGSQQTRQYIANATAAAAAGGGGTASATSAQAATATSASTSMAQHSSSSAHPSLTSSTHHPSSSQPSSSGPSSSSTPTPPPPADTRPSGRRLQLLQERQQGLRVLRFWMKVMRMFRERGVWLEDCDGMNVTVASLRRAAAASSSGSS</sequence>
<dbReference type="GeneID" id="6004552"/>
<dbReference type="KEGG" id="cci:CC1G_12277"/>
<organism evidence="2 3">
    <name type="scientific">Coprinopsis cinerea (strain Okayama-7 / 130 / ATCC MYA-4618 / FGSC 9003)</name>
    <name type="common">Inky cap fungus</name>
    <name type="synonym">Hormographiella aspergillata</name>
    <dbReference type="NCBI Taxonomy" id="240176"/>
    <lineage>
        <taxon>Eukaryota</taxon>
        <taxon>Fungi</taxon>
        <taxon>Dikarya</taxon>
        <taxon>Basidiomycota</taxon>
        <taxon>Agaricomycotina</taxon>
        <taxon>Agaricomycetes</taxon>
        <taxon>Agaricomycetidae</taxon>
        <taxon>Agaricales</taxon>
        <taxon>Agaricineae</taxon>
        <taxon>Psathyrellaceae</taxon>
        <taxon>Coprinopsis</taxon>
    </lineage>
</organism>
<reference evidence="2 3" key="1">
    <citation type="journal article" date="2010" name="Proc. Natl. Acad. Sci. U.S.A.">
        <title>Insights into evolution of multicellular fungi from the assembled chromosomes of the mushroom Coprinopsis cinerea (Coprinus cinereus).</title>
        <authorList>
            <person name="Stajich J.E."/>
            <person name="Wilke S.K."/>
            <person name="Ahren D."/>
            <person name="Au C.H."/>
            <person name="Birren B.W."/>
            <person name="Borodovsky M."/>
            <person name="Burns C."/>
            <person name="Canback B."/>
            <person name="Casselton L.A."/>
            <person name="Cheng C.K."/>
            <person name="Deng J."/>
            <person name="Dietrich F.S."/>
            <person name="Fargo D.C."/>
            <person name="Farman M.L."/>
            <person name="Gathman A.C."/>
            <person name="Goldberg J."/>
            <person name="Guigo R."/>
            <person name="Hoegger P.J."/>
            <person name="Hooker J.B."/>
            <person name="Huggins A."/>
            <person name="James T.Y."/>
            <person name="Kamada T."/>
            <person name="Kilaru S."/>
            <person name="Kodira C."/>
            <person name="Kues U."/>
            <person name="Kupfer D."/>
            <person name="Kwan H.S."/>
            <person name="Lomsadze A."/>
            <person name="Li W."/>
            <person name="Lilly W.W."/>
            <person name="Ma L.J."/>
            <person name="Mackey A.J."/>
            <person name="Manning G."/>
            <person name="Martin F."/>
            <person name="Muraguchi H."/>
            <person name="Natvig D.O."/>
            <person name="Palmerini H."/>
            <person name="Ramesh M.A."/>
            <person name="Rehmeyer C.J."/>
            <person name="Roe B.A."/>
            <person name="Shenoy N."/>
            <person name="Stanke M."/>
            <person name="Ter-Hovhannisyan V."/>
            <person name="Tunlid A."/>
            <person name="Velagapudi R."/>
            <person name="Vision T.J."/>
            <person name="Zeng Q."/>
            <person name="Zolan M.E."/>
            <person name="Pukkila P.J."/>
        </authorList>
    </citation>
    <scope>NUCLEOTIDE SEQUENCE [LARGE SCALE GENOMIC DNA]</scope>
    <source>
        <strain evidence="3">Okayama-7 / 130 / ATCC MYA-4618 / FGSC 9003</strain>
    </source>
</reference>
<dbReference type="HOGENOM" id="CLU_011073_1_0_1"/>
<evidence type="ECO:0008006" key="4">
    <source>
        <dbReference type="Google" id="ProtNLM"/>
    </source>
</evidence>
<feature type="region of interest" description="Disordered" evidence="1">
    <location>
        <begin position="520"/>
        <end position="539"/>
    </location>
</feature>
<protein>
    <recommendedName>
        <fullName evidence="4">F-box domain-containing protein</fullName>
    </recommendedName>
</protein>
<dbReference type="Proteomes" id="UP000001861">
    <property type="component" value="Unassembled WGS sequence"/>
</dbReference>
<dbReference type="PANTHER" id="PTHR13328:SF4">
    <property type="entry name" value="NEGATIVE ELONGATION FACTOR A"/>
    <property type="match status" value="1"/>
</dbReference>
<dbReference type="VEuPathDB" id="FungiDB:CC1G_12277"/>
<dbReference type="OrthoDB" id="3258324at2759"/>
<accession>A8MZR7</accession>
<dbReference type="AlphaFoldDB" id="A8MZR7"/>
<feature type="region of interest" description="Disordered" evidence="1">
    <location>
        <begin position="925"/>
        <end position="977"/>
    </location>
</feature>
<evidence type="ECO:0000313" key="2">
    <source>
        <dbReference type="EMBL" id="EAU93679.2"/>
    </source>
</evidence>
<dbReference type="InParanoid" id="A8MZR7"/>
<feature type="compositionally biased region" description="Gly residues" evidence="1">
    <location>
        <begin position="848"/>
        <end position="872"/>
    </location>
</feature>
<feature type="compositionally biased region" description="Basic residues" evidence="1">
    <location>
        <begin position="72"/>
        <end position="84"/>
    </location>
</feature>
<feature type="region of interest" description="Disordered" evidence="1">
    <location>
        <begin position="830"/>
        <end position="878"/>
    </location>
</feature>
<feature type="compositionally biased region" description="Low complexity" evidence="1">
    <location>
        <begin position="767"/>
        <end position="780"/>
    </location>
</feature>
<evidence type="ECO:0000256" key="1">
    <source>
        <dbReference type="SAM" id="MobiDB-lite"/>
    </source>
</evidence>
<gene>
    <name evidence="2" type="ORF">CC1G_12277</name>
</gene>
<dbReference type="OMA" id="EFVWITR"/>
<dbReference type="PANTHER" id="PTHR13328">
    <property type="entry name" value="NEGATIVE ELONGATION FACTOR A NELF-A"/>
    <property type="match status" value="1"/>
</dbReference>
<keyword evidence="3" id="KW-1185">Reference proteome</keyword>
<dbReference type="InterPro" id="IPR052828">
    <property type="entry name" value="NELF-A_domain"/>
</dbReference>